<comment type="caution">
    <text evidence="3">The sequence shown here is derived from an EMBL/GenBank/DDBJ whole genome shotgun (WGS) entry which is preliminary data.</text>
</comment>
<feature type="transmembrane region" description="Helical" evidence="2">
    <location>
        <begin position="131"/>
        <end position="154"/>
    </location>
</feature>
<feature type="transmembrane region" description="Helical" evidence="2">
    <location>
        <begin position="166"/>
        <end position="189"/>
    </location>
</feature>
<evidence type="ECO:0000313" key="3">
    <source>
        <dbReference type="EMBL" id="KKN59244.1"/>
    </source>
</evidence>
<gene>
    <name evidence="3" type="ORF">LCGC14_0544140</name>
</gene>
<keyword evidence="2" id="KW-0472">Membrane</keyword>
<name>A0A0F9RWM3_9ZZZZ</name>
<evidence type="ECO:0000256" key="2">
    <source>
        <dbReference type="SAM" id="Phobius"/>
    </source>
</evidence>
<protein>
    <submittedName>
        <fullName evidence="3">Uncharacterized protein</fullName>
    </submittedName>
</protein>
<keyword evidence="1" id="KW-0175">Coiled coil</keyword>
<accession>A0A0F9RWM3</accession>
<keyword evidence="2" id="KW-0812">Transmembrane</keyword>
<dbReference type="AlphaFoldDB" id="A0A0F9RWM3"/>
<reference evidence="3" key="1">
    <citation type="journal article" date="2015" name="Nature">
        <title>Complex archaea that bridge the gap between prokaryotes and eukaryotes.</title>
        <authorList>
            <person name="Spang A."/>
            <person name="Saw J.H."/>
            <person name="Jorgensen S.L."/>
            <person name="Zaremba-Niedzwiedzka K."/>
            <person name="Martijn J."/>
            <person name="Lind A.E."/>
            <person name="van Eijk R."/>
            <person name="Schleper C."/>
            <person name="Guy L."/>
            <person name="Ettema T.J."/>
        </authorList>
    </citation>
    <scope>NUCLEOTIDE SEQUENCE</scope>
</reference>
<sequence length="238" mass="28020">MMDKKHDLPILKKIRELISNYDKIENKVDLINHEELIEEYFLQLDNVKKKAKFRLSRKYYEIKLRKKFLIDHCVRCNSQKDMTYQEVTRKRVMRSGPVAIAHTVTYQHLDYNFPVCGECKKKINRIQSLDGLLLLISLGWIIGFGGYVLLEYFLAYRINRPISSELHVIFISIAAIGAIGFGAIGRVILRFLKYWPRRFIKIKVKFIGHGTPHRGKNYEGIPMIKPIDSKKWISYEKT</sequence>
<organism evidence="3">
    <name type="scientific">marine sediment metagenome</name>
    <dbReference type="NCBI Taxonomy" id="412755"/>
    <lineage>
        <taxon>unclassified sequences</taxon>
        <taxon>metagenomes</taxon>
        <taxon>ecological metagenomes</taxon>
    </lineage>
</organism>
<evidence type="ECO:0000256" key="1">
    <source>
        <dbReference type="SAM" id="Coils"/>
    </source>
</evidence>
<feature type="coiled-coil region" evidence="1">
    <location>
        <begin position="14"/>
        <end position="50"/>
    </location>
</feature>
<proteinExistence type="predicted"/>
<keyword evidence="2" id="KW-1133">Transmembrane helix</keyword>
<dbReference type="EMBL" id="LAZR01000733">
    <property type="protein sequence ID" value="KKN59244.1"/>
    <property type="molecule type" value="Genomic_DNA"/>
</dbReference>